<dbReference type="KEGG" id="vg:26641646"/>
<evidence type="ECO:0000313" key="1">
    <source>
        <dbReference type="EMBL" id="AKA61684.1"/>
    </source>
</evidence>
<keyword evidence="2" id="KW-1185">Reference proteome</keyword>
<accession>A0A0E3GMS8</accession>
<dbReference type="OrthoDB" id="13345at10239"/>
<dbReference type="Proteomes" id="UP000033007">
    <property type="component" value="Segment"/>
</dbReference>
<name>A0A0E3GMS8_9CAUD</name>
<gene>
    <name evidence="1" type="ORF">SEA_YDN12_17</name>
</gene>
<proteinExistence type="predicted"/>
<sequence length="234" mass="24750">MSCDLIANLDVVRATRVDNCGAPIPGENAFVSECVASVAMNPNVDVADDVIYRAANGTLCGVKRGCPTLLGYDLEFNFFQVSPQLTSVLTNQPEVLDPAGELVGFDDCTIQCQGGFALEFWAELVGQNCTETGVQRYLYVLLPWISNAYISDLSIGNEAVTFQLVGNSKAGGQWGVGPYDVVDTAISPAPPVAGPMLTPLGATCHRRMQITTIAPPVPDPACDFATVPPAPVEP</sequence>
<dbReference type="EMBL" id="KP876465">
    <property type="protein sequence ID" value="AKA61684.1"/>
    <property type="molecule type" value="Genomic_DNA"/>
</dbReference>
<dbReference type="GeneID" id="26641646"/>
<organism evidence="1 2">
    <name type="scientific">Streptomyces phage YDN12</name>
    <dbReference type="NCBI Taxonomy" id="1636183"/>
    <lineage>
        <taxon>Viruses</taxon>
        <taxon>Duplodnaviria</taxon>
        <taxon>Heunggongvirae</taxon>
        <taxon>Uroviricota</taxon>
        <taxon>Caudoviricetes</taxon>
        <taxon>Woodruffvirus</taxon>
        <taxon>Woodruffvirus YDN12</taxon>
    </lineage>
</organism>
<evidence type="ECO:0000313" key="2">
    <source>
        <dbReference type="Proteomes" id="UP000033007"/>
    </source>
</evidence>
<reference evidence="1 2" key="1">
    <citation type="submission" date="2015-03" db="EMBL/GenBank/DDBJ databases">
        <authorList>
            <person name="Djamen P.Y."/>
            <person name="Nguyen L."/>
            <person name="Gibbs Z.A."/>
            <person name="Donegan-Quick R."/>
            <person name="Visi D.K."/>
            <person name="Allen M.S."/>
            <person name="Hughes L.E."/>
            <person name="Bradley K.W."/>
            <person name="Asai D.J."/>
            <person name="Bowman C.A."/>
            <person name="Russell D.A."/>
            <person name="Pope W.H."/>
            <person name="Jacobs-Sera D."/>
            <person name="Hendrix R.W."/>
            <person name="Hatfull G.F."/>
        </authorList>
    </citation>
    <scope>NUCLEOTIDE SEQUENCE [LARGE SCALE GENOMIC DNA]</scope>
</reference>
<dbReference type="RefSeq" id="YP_009215320.1">
    <property type="nucleotide sequence ID" value="NC_028974.1"/>
</dbReference>
<protein>
    <submittedName>
        <fullName evidence="1">Major tail protein</fullName>
    </submittedName>
</protein>